<proteinExistence type="predicted"/>
<gene>
    <name evidence="1" type="ORF">BU25DRAFT_467379</name>
</gene>
<keyword evidence="2" id="KW-1185">Reference proteome</keyword>
<organism evidence="1 2">
    <name type="scientific">Macroventuria anomochaeta</name>
    <dbReference type="NCBI Taxonomy" id="301207"/>
    <lineage>
        <taxon>Eukaryota</taxon>
        <taxon>Fungi</taxon>
        <taxon>Dikarya</taxon>
        <taxon>Ascomycota</taxon>
        <taxon>Pezizomycotina</taxon>
        <taxon>Dothideomycetes</taxon>
        <taxon>Pleosporomycetidae</taxon>
        <taxon>Pleosporales</taxon>
        <taxon>Pleosporineae</taxon>
        <taxon>Didymellaceae</taxon>
        <taxon>Macroventuria</taxon>
    </lineage>
</organism>
<name>A0ACB6S3X8_9PLEO</name>
<dbReference type="Proteomes" id="UP000799754">
    <property type="component" value="Unassembled WGS sequence"/>
</dbReference>
<accession>A0ACB6S3X8</accession>
<evidence type="ECO:0000313" key="1">
    <source>
        <dbReference type="EMBL" id="KAF2628073.1"/>
    </source>
</evidence>
<comment type="caution">
    <text evidence="1">The sequence shown here is derived from an EMBL/GenBank/DDBJ whole genome shotgun (WGS) entry which is preliminary data.</text>
</comment>
<reference evidence="1" key="1">
    <citation type="journal article" date="2020" name="Stud. Mycol.">
        <title>101 Dothideomycetes genomes: a test case for predicting lifestyles and emergence of pathogens.</title>
        <authorList>
            <person name="Haridas S."/>
            <person name="Albert R."/>
            <person name="Binder M."/>
            <person name="Bloem J."/>
            <person name="Labutti K."/>
            <person name="Salamov A."/>
            <person name="Andreopoulos B."/>
            <person name="Baker S."/>
            <person name="Barry K."/>
            <person name="Bills G."/>
            <person name="Bluhm B."/>
            <person name="Cannon C."/>
            <person name="Castanera R."/>
            <person name="Culley D."/>
            <person name="Daum C."/>
            <person name="Ezra D."/>
            <person name="Gonzalez J."/>
            <person name="Henrissat B."/>
            <person name="Kuo A."/>
            <person name="Liang C."/>
            <person name="Lipzen A."/>
            <person name="Lutzoni F."/>
            <person name="Magnuson J."/>
            <person name="Mondo S."/>
            <person name="Nolan M."/>
            <person name="Ohm R."/>
            <person name="Pangilinan J."/>
            <person name="Park H.-J."/>
            <person name="Ramirez L."/>
            <person name="Alfaro M."/>
            <person name="Sun H."/>
            <person name="Tritt A."/>
            <person name="Yoshinaga Y."/>
            <person name="Zwiers L.-H."/>
            <person name="Turgeon B."/>
            <person name="Goodwin S."/>
            <person name="Spatafora J."/>
            <person name="Crous P."/>
            <person name="Grigoriev I."/>
        </authorList>
    </citation>
    <scope>NUCLEOTIDE SEQUENCE</scope>
    <source>
        <strain evidence="1">CBS 525.71</strain>
    </source>
</reference>
<evidence type="ECO:0000313" key="2">
    <source>
        <dbReference type="Proteomes" id="UP000799754"/>
    </source>
</evidence>
<protein>
    <submittedName>
        <fullName evidence="1">Uncharacterized protein</fullName>
    </submittedName>
</protein>
<dbReference type="EMBL" id="MU006714">
    <property type="protein sequence ID" value="KAF2628073.1"/>
    <property type="molecule type" value="Genomic_DNA"/>
</dbReference>
<sequence length="131" mass="13913">MAGIEEKGAYETTMGMPDVHPVSTANPVGYVGDLHEAGTKRTLKSRHAQMIAIGGTIGTGLFVGSGQALRMGNPFFLVLSYVIISTMIYGVVTATTEMSSYLRHQLLRHGPLLGSDTATSPSQRDCSIQSP</sequence>